<keyword evidence="2" id="KW-0328">Glycosyltransferase</keyword>
<keyword evidence="3" id="KW-0808">Transferase</keyword>
<keyword evidence="13" id="KW-1185">Reference proteome</keyword>
<keyword evidence="8 11" id="KW-0472">Membrane</keyword>
<dbReference type="GO" id="GO:0000139">
    <property type="term" value="C:Golgi membrane"/>
    <property type="evidence" value="ECO:0007669"/>
    <property type="project" value="UniProtKB-SubCell"/>
</dbReference>
<dbReference type="GO" id="GO:0015020">
    <property type="term" value="F:glucuronosyltransferase activity"/>
    <property type="evidence" value="ECO:0007669"/>
    <property type="project" value="TreeGrafter"/>
</dbReference>
<dbReference type="Pfam" id="PF01501">
    <property type="entry name" value="Glyco_transf_8"/>
    <property type="match status" value="1"/>
</dbReference>
<feature type="transmembrane region" description="Helical" evidence="11">
    <location>
        <begin position="12"/>
        <end position="30"/>
    </location>
</feature>
<dbReference type="GO" id="GO:0042285">
    <property type="term" value="F:xylosyltransferase activity"/>
    <property type="evidence" value="ECO:0007669"/>
    <property type="project" value="UniProtKB-ARBA"/>
</dbReference>
<evidence type="ECO:0000256" key="2">
    <source>
        <dbReference type="ARBA" id="ARBA00022676"/>
    </source>
</evidence>
<dbReference type="InterPro" id="IPR002495">
    <property type="entry name" value="Glyco_trans_8"/>
</dbReference>
<evidence type="ECO:0000256" key="8">
    <source>
        <dbReference type="ARBA" id="ARBA00023136"/>
    </source>
</evidence>
<proteinExistence type="predicted"/>
<organism evidence="12 13">
    <name type="scientific">Clytia hemisphaerica</name>
    <dbReference type="NCBI Taxonomy" id="252671"/>
    <lineage>
        <taxon>Eukaryota</taxon>
        <taxon>Metazoa</taxon>
        <taxon>Cnidaria</taxon>
        <taxon>Hydrozoa</taxon>
        <taxon>Hydroidolina</taxon>
        <taxon>Leptothecata</taxon>
        <taxon>Obeliida</taxon>
        <taxon>Clytiidae</taxon>
        <taxon>Clytia</taxon>
    </lineage>
</organism>
<dbReference type="EnsemblMetazoa" id="CLYHEMT009350.1">
    <property type="protein sequence ID" value="CLYHEMP009350.1"/>
    <property type="gene ID" value="CLYHEMG009350"/>
</dbReference>
<evidence type="ECO:0000256" key="11">
    <source>
        <dbReference type="SAM" id="Phobius"/>
    </source>
</evidence>
<keyword evidence="5" id="KW-0735">Signal-anchor</keyword>
<evidence type="ECO:0000313" key="13">
    <source>
        <dbReference type="Proteomes" id="UP000594262"/>
    </source>
</evidence>
<dbReference type="FunFam" id="3.90.550.10:FF:000016">
    <property type="entry name" value="LARGE xylosyl- and glucuronyltransferase 2"/>
    <property type="match status" value="1"/>
</dbReference>
<evidence type="ECO:0000256" key="3">
    <source>
        <dbReference type="ARBA" id="ARBA00022679"/>
    </source>
</evidence>
<evidence type="ECO:0000256" key="10">
    <source>
        <dbReference type="SAM" id="Coils"/>
    </source>
</evidence>
<dbReference type="SUPFAM" id="SSF53448">
    <property type="entry name" value="Nucleotide-diphospho-sugar transferases"/>
    <property type="match status" value="1"/>
</dbReference>
<evidence type="ECO:0000256" key="7">
    <source>
        <dbReference type="ARBA" id="ARBA00023034"/>
    </source>
</evidence>
<keyword evidence="9" id="KW-0325">Glycoprotein</keyword>
<comment type="subcellular location">
    <subcellularLocation>
        <location evidence="1">Golgi apparatus membrane</location>
        <topology evidence="1">Single-pass type II membrane protein</topology>
    </subcellularLocation>
</comment>
<reference evidence="12" key="1">
    <citation type="submission" date="2021-01" db="UniProtKB">
        <authorList>
            <consortium name="EnsemblMetazoa"/>
        </authorList>
    </citation>
    <scope>IDENTIFICATION</scope>
</reference>
<sequence>MGRRQSMINKIIFTLATCSVSCSFMLLFWSSTFDKTHTYKKEKHLIADNGFSEEHSLSVSYRHETNSFHKQIETLKEENGAQIQKKDHQIELLKHELEYARKNYEEIKKKQRQANEHFDCTKSKVPKCQVIHVAIVCAGFKETRRVVTLIKSILFYRKQPLHFHFVSDEPGRHVLEVLFNTWKLQKVGISFYDADKLKTEVEWIPNSHYSGVFGLMKLTLTKALPDILEKVIVLDTDVFFLTNIAELWKLFECFNSQQAIGLVENQSEWYTGKLWKNYNHWPALGRGFNTGVMLFDLKKLRQIKWANLWRLTAEKQLVNLLSTVLADQDVINAALKDNPDIVYRLPCEWNIQLSDNAQSATCYTDIVDLKIIHWNSPKKLEVKHKHVDFFRNMYLTFLQYDGYLLRMMISSCNVGPFEHQASAVTIETKQLNEGDQCNDFTIEQNLSRRVHLFYLDYSNVKYVDNDVTLLAHLSMDRLQILESLAKLWQGPMSIALYASDAEAQKFLRYSERSEILKDRRNIGLHIVYKDGDLYPVNYLRNIALEQVQSSHVFLCDIDFLPIDTLYQNLKTLSSSMDLNKKALVVPAFETFQYKFNFPKSKAELLALWQNKDVETFRASVWLKGHAPTDFEKWKTADQNYEITWEADFEPYILVEKKNLPHYDIRFVGFGWNKVSHIMELHALKYQFIVSYNSFIIHMPHAPSFDITKYRNNRIYRQCLRRRKEAFKREMFIKYNVSF</sequence>
<accession>A0A7M5VE42</accession>
<keyword evidence="6 11" id="KW-1133">Transmembrane helix</keyword>
<dbReference type="FunFam" id="3.90.550.10:FF:000229">
    <property type="entry name" value="Glycosyltransferase-like protein LARGE"/>
    <property type="match status" value="1"/>
</dbReference>
<dbReference type="PANTHER" id="PTHR12270:SF25">
    <property type="entry name" value="GLYCOSYLTRANSFERASE-LIKE PROTEIN LARGE"/>
    <property type="match status" value="1"/>
</dbReference>
<name>A0A7M5VE42_9CNID</name>
<dbReference type="InterPro" id="IPR051292">
    <property type="entry name" value="Xyl/GlcA_transferase"/>
</dbReference>
<evidence type="ECO:0000256" key="1">
    <source>
        <dbReference type="ARBA" id="ARBA00004323"/>
    </source>
</evidence>
<protein>
    <submittedName>
        <fullName evidence="12">Uncharacterized protein</fullName>
    </submittedName>
</protein>
<keyword evidence="10" id="KW-0175">Coiled coil</keyword>
<evidence type="ECO:0000256" key="5">
    <source>
        <dbReference type="ARBA" id="ARBA00022968"/>
    </source>
</evidence>
<dbReference type="PANTHER" id="PTHR12270">
    <property type="entry name" value="GLYCOSYLTRANSFERASE-RELATED"/>
    <property type="match status" value="1"/>
</dbReference>
<evidence type="ECO:0000256" key="6">
    <source>
        <dbReference type="ARBA" id="ARBA00022989"/>
    </source>
</evidence>
<dbReference type="OrthoDB" id="411524at2759"/>
<dbReference type="RefSeq" id="XP_066921780.1">
    <property type="nucleotide sequence ID" value="XM_067065679.1"/>
</dbReference>
<dbReference type="Pfam" id="PF13896">
    <property type="entry name" value="Glyco_transf_49"/>
    <property type="match status" value="2"/>
</dbReference>
<dbReference type="Gene3D" id="3.90.550.10">
    <property type="entry name" value="Spore Coat Polysaccharide Biosynthesis Protein SpsA, Chain A"/>
    <property type="match status" value="1"/>
</dbReference>
<keyword evidence="7" id="KW-0333">Golgi apparatus</keyword>
<dbReference type="GO" id="GO:0035269">
    <property type="term" value="P:protein O-linked glycosylation via mannose"/>
    <property type="evidence" value="ECO:0007669"/>
    <property type="project" value="TreeGrafter"/>
</dbReference>
<evidence type="ECO:0000313" key="12">
    <source>
        <dbReference type="EnsemblMetazoa" id="CLYHEMP009350.1"/>
    </source>
</evidence>
<dbReference type="InterPro" id="IPR029044">
    <property type="entry name" value="Nucleotide-diphossugar_trans"/>
</dbReference>
<dbReference type="Proteomes" id="UP000594262">
    <property type="component" value="Unplaced"/>
</dbReference>
<evidence type="ECO:0000256" key="9">
    <source>
        <dbReference type="ARBA" id="ARBA00023180"/>
    </source>
</evidence>
<keyword evidence="4 11" id="KW-0812">Transmembrane</keyword>
<dbReference type="GeneID" id="136809134"/>
<evidence type="ECO:0000256" key="4">
    <source>
        <dbReference type="ARBA" id="ARBA00022692"/>
    </source>
</evidence>
<feature type="coiled-coil region" evidence="10">
    <location>
        <begin position="83"/>
        <end position="117"/>
    </location>
</feature>
<dbReference type="AlphaFoldDB" id="A0A7M5VE42"/>